<name>A0A7W7DBG6_9ACTN</name>
<reference evidence="1 2" key="1">
    <citation type="submission" date="2020-08" db="EMBL/GenBank/DDBJ databases">
        <title>Sequencing the genomes of 1000 actinobacteria strains.</title>
        <authorList>
            <person name="Klenk H.-P."/>
        </authorList>
    </citation>
    <scope>NUCLEOTIDE SEQUENCE [LARGE SCALE GENOMIC DNA]</scope>
    <source>
        <strain evidence="1 2">DSM 45784</strain>
    </source>
</reference>
<keyword evidence="2" id="KW-1185">Reference proteome</keyword>
<evidence type="ECO:0000313" key="1">
    <source>
        <dbReference type="EMBL" id="MBB4702920.1"/>
    </source>
</evidence>
<dbReference type="AlphaFoldDB" id="A0A7W7DBG6"/>
<dbReference type="EMBL" id="JACHND010000001">
    <property type="protein sequence ID" value="MBB4702920.1"/>
    <property type="molecule type" value="Genomic_DNA"/>
</dbReference>
<gene>
    <name evidence="1" type="ORF">BJ982_004464</name>
</gene>
<dbReference type="Proteomes" id="UP000542210">
    <property type="component" value="Unassembled WGS sequence"/>
</dbReference>
<proteinExistence type="predicted"/>
<comment type="caution">
    <text evidence="1">The sequence shown here is derived from an EMBL/GenBank/DDBJ whole genome shotgun (WGS) entry which is preliminary data.</text>
</comment>
<protein>
    <submittedName>
        <fullName evidence="1">Uncharacterized protein</fullName>
    </submittedName>
</protein>
<evidence type="ECO:0000313" key="2">
    <source>
        <dbReference type="Proteomes" id="UP000542210"/>
    </source>
</evidence>
<organism evidence="1 2">
    <name type="scientific">Sphaerisporangium siamense</name>
    <dbReference type="NCBI Taxonomy" id="795645"/>
    <lineage>
        <taxon>Bacteria</taxon>
        <taxon>Bacillati</taxon>
        <taxon>Actinomycetota</taxon>
        <taxon>Actinomycetes</taxon>
        <taxon>Streptosporangiales</taxon>
        <taxon>Streptosporangiaceae</taxon>
        <taxon>Sphaerisporangium</taxon>
    </lineage>
</organism>
<accession>A0A7W7DBG6</accession>
<dbReference type="RefSeq" id="WP_203958907.1">
    <property type="nucleotide sequence ID" value="NZ_BOOV01000005.1"/>
</dbReference>
<sequence>MTVAHSWVDSHPTPSLDPLLNGVDHAERCGFGSREALYQWFDGYTSLLHECGFREYVYEVPDADVRVGQVGQAVFSSLSASEVSVTELAHAN</sequence>